<dbReference type="EMBL" id="CP121671">
    <property type="protein sequence ID" value="WFT75845.1"/>
    <property type="molecule type" value="Genomic_DNA"/>
</dbReference>
<dbReference type="InterPro" id="IPR000432">
    <property type="entry name" value="DNA_mismatch_repair_MutS_C"/>
</dbReference>
<dbReference type="SMART" id="SM00534">
    <property type="entry name" value="MUTSac"/>
    <property type="match status" value="1"/>
</dbReference>
<evidence type="ECO:0000256" key="2">
    <source>
        <dbReference type="ARBA" id="ARBA00022840"/>
    </source>
</evidence>
<dbReference type="InterPro" id="IPR007696">
    <property type="entry name" value="DNA_mismatch_repair_MutS_core"/>
</dbReference>
<sequence>MNAETFQTLDFHEILQKVSDYAWTDKGKETILAFKPSFDKRLITHRHQEIDEAKAILASPGNVPIHTLSDVTHLLQQAKKGMLIRADQFSQLASFLDHCTKLKRYMKGKEFLAPTISLYAWSITDLSTLEEEIQRVIRYGQVDDYASKSLAKIRKQIMAKSTKLKEKVDQMTKSSKLKPYMQEKMVIEKDGRYTLPIKKESRNKIKGTVVEQSSSGATLFIEPEEITVHMEELHMLKISEEQEIEQILYNLTNKVVDCEQELSIAMETMHKYDVIFAKAKYSQHINGKSVALNGEHIIDLQEARHPLLGEQAVPLTIMMNSEIQSLVITGPNTGGKTVALKTVGLLVVMAQTGLHIPVGKESTLPLYQHVLVDIGDGQNIKENLSTFSSRLVNIIEVLRQANDQSLVLLDELGSGTDPGEGMGLATAILDALADKGARILATTHYSEMKDYAVNKRGFLNAAMEFDIDTLKPTYRLIMDATGESQAFDIALKLGLHPKIIERAYAITYKQEKEFPMDDSLLRKLDYTQQVAVNRYRRKVTHSEVEAARTLAEFQMGDNVTVQSTGETAIVYKGPDQRGNYIVQIKGEKHTINHKRLKLHIPAKELYPDDYDFDTIFKSKEYRRIKHQMARKHVEGLSLEEEE</sequence>
<dbReference type="NCBIfam" id="TIGR01069">
    <property type="entry name" value="mutS2"/>
    <property type="match status" value="1"/>
</dbReference>
<keyword evidence="6" id="KW-1185">Reference proteome</keyword>
<dbReference type="GO" id="GO:0004519">
    <property type="term" value="F:endonuclease activity"/>
    <property type="evidence" value="ECO:0007669"/>
    <property type="project" value="UniProtKB-KW"/>
</dbReference>
<dbReference type="SMART" id="SM00533">
    <property type="entry name" value="MUTSd"/>
    <property type="match status" value="1"/>
</dbReference>
<dbReference type="PIRSF" id="PIRSF005814">
    <property type="entry name" value="MutS_YshD"/>
    <property type="match status" value="1"/>
</dbReference>
<gene>
    <name evidence="5" type="ORF">P9989_05535</name>
</gene>
<evidence type="ECO:0000256" key="3">
    <source>
        <dbReference type="ARBA" id="ARBA00023125"/>
    </source>
</evidence>
<proteinExistence type="predicted"/>
<protein>
    <submittedName>
        <fullName evidence="5">Endonuclease MutS2</fullName>
    </submittedName>
</protein>
<dbReference type="RefSeq" id="WP_283077808.1">
    <property type="nucleotide sequence ID" value="NZ_CP121671.1"/>
</dbReference>
<organism evidence="5 6">
    <name type="scientific">Halobacillus naozhouensis</name>
    <dbReference type="NCBI Taxonomy" id="554880"/>
    <lineage>
        <taxon>Bacteria</taxon>
        <taxon>Bacillati</taxon>
        <taxon>Bacillota</taxon>
        <taxon>Bacilli</taxon>
        <taxon>Bacillales</taxon>
        <taxon>Bacillaceae</taxon>
        <taxon>Halobacillus</taxon>
    </lineage>
</organism>
<dbReference type="InterPro" id="IPR027417">
    <property type="entry name" value="P-loop_NTPase"/>
</dbReference>
<feature type="domain" description="DNA mismatch repair proteins mutS family" evidence="4">
    <location>
        <begin position="405"/>
        <end position="421"/>
    </location>
</feature>
<dbReference type="InterPro" id="IPR005747">
    <property type="entry name" value="MutS2"/>
</dbReference>
<keyword evidence="1" id="KW-0547">Nucleotide-binding</keyword>
<keyword evidence="2" id="KW-0067">ATP-binding</keyword>
<dbReference type="SUPFAM" id="SSF52540">
    <property type="entry name" value="P-loop containing nucleoside triphosphate hydrolases"/>
    <property type="match status" value="1"/>
</dbReference>
<dbReference type="Proteomes" id="UP001221597">
    <property type="component" value="Chromosome"/>
</dbReference>
<dbReference type="PANTHER" id="PTHR48466:SF2">
    <property type="entry name" value="OS10G0509000 PROTEIN"/>
    <property type="match status" value="1"/>
</dbReference>
<keyword evidence="5" id="KW-0255">Endonuclease</keyword>
<dbReference type="InterPro" id="IPR045076">
    <property type="entry name" value="MutS"/>
</dbReference>
<evidence type="ECO:0000313" key="6">
    <source>
        <dbReference type="Proteomes" id="UP001221597"/>
    </source>
</evidence>
<dbReference type="InterPro" id="IPR036187">
    <property type="entry name" value="DNA_mismatch_repair_MutS_sf"/>
</dbReference>
<dbReference type="SUPFAM" id="SSF48334">
    <property type="entry name" value="DNA repair protein MutS, domain III"/>
    <property type="match status" value="1"/>
</dbReference>
<evidence type="ECO:0000256" key="1">
    <source>
        <dbReference type="ARBA" id="ARBA00022741"/>
    </source>
</evidence>
<evidence type="ECO:0000313" key="5">
    <source>
        <dbReference type="EMBL" id="WFT75845.1"/>
    </source>
</evidence>
<keyword evidence="3" id="KW-0238">DNA-binding</keyword>
<keyword evidence="5" id="KW-0378">Hydrolase</keyword>
<reference evidence="5 6" key="1">
    <citation type="submission" date="2023-04" db="EMBL/GenBank/DDBJ databases">
        <title>Genome sequence of Halobacillus naozhouensis KACC 21980.</title>
        <authorList>
            <person name="Kim S."/>
            <person name="Heo J."/>
            <person name="Kwon S.-W."/>
        </authorList>
    </citation>
    <scope>NUCLEOTIDE SEQUENCE [LARGE SCALE GENOMIC DNA]</scope>
    <source>
        <strain evidence="5 6">KCTC 13234</strain>
    </source>
</reference>
<accession>A0ABY8J510</accession>
<keyword evidence="5" id="KW-0540">Nuclease</keyword>
<name>A0ABY8J510_9BACI</name>
<dbReference type="PANTHER" id="PTHR48466">
    <property type="entry name" value="OS10G0509000 PROTEIN-RELATED"/>
    <property type="match status" value="1"/>
</dbReference>
<dbReference type="Gene3D" id="3.40.50.300">
    <property type="entry name" value="P-loop containing nucleotide triphosphate hydrolases"/>
    <property type="match status" value="1"/>
</dbReference>
<evidence type="ECO:0000259" key="4">
    <source>
        <dbReference type="PROSITE" id="PS00486"/>
    </source>
</evidence>
<dbReference type="PROSITE" id="PS00486">
    <property type="entry name" value="DNA_MISMATCH_REPAIR_2"/>
    <property type="match status" value="1"/>
</dbReference>
<dbReference type="Pfam" id="PF00488">
    <property type="entry name" value="MutS_V"/>
    <property type="match status" value="1"/>
</dbReference>